<dbReference type="AlphaFoldDB" id="A0A1H2TUA8"/>
<evidence type="ECO:0000313" key="2">
    <source>
        <dbReference type="Proteomes" id="UP000199118"/>
    </source>
</evidence>
<dbReference type="Proteomes" id="UP000199118">
    <property type="component" value="Unassembled WGS sequence"/>
</dbReference>
<dbReference type="RefSeq" id="WP_143040226.1">
    <property type="nucleotide sequence ID" value="NZ_FNMZ01000001.1"/>
</dbReference>
<sequence>MTSSPSVIRVAGRAGFASATIRAVMTVAGLGLGLGLGVGGASAQSVAASRDIYRGVLSRSPLASDYQALALFAGEKGLSSAHYTIDGDTISTTNFPMGYTFADMAAGARPFVEGVFGWSSLSQRDSAQFHPTRGPTDIRYDLSTYSAIGGAGVEFDGPPGLRVRPVALIGYSRVEDDSEFTGPGARFADAATRGILLNARVDSLLYGGALELLYDAPFTDEIDFSFAGRYTRLWADVVDASDPAWERSSASAFDTVTGHAEFEGPTGATLMGRDLRWIGFVGGASLIGSQGAALGFTGYGEVGAGIRVVDRETFPYIEGGAIRGSVLVGDDMIGWSIGATLDF</sequence>
<organism evidence="1 2">
    <name type="scientific">Albimonas donghaensis</name>
    <dbReference type="NCBI Taxonomy" id="356660"/>
    <lineage>
        <taxon>Bacteria</taxon>
        <taxon>Pseudomonadati</taxon>
        <taxon>Pseudomonadota</taxon>
        <taxon>Alphaproteobacteria</taxon>
        <taxon>Rhodobacterales</taxon>
        <taxon>Paracoccaceae</taxon>
        <taxon>Albimonas</taxon>
    </lineage>
</organism>
<proteinExistence type="predicted"/>
<dbReference type="InterPro" id="IPR036709">
    <property type="entry name" value="Autotransporte_beta_dom_sf"/>
</dbReference>
<evidence type="ECO:0008006" key="3">
    <source>
        <dbReference type="Google" id="ProtNLM"/>
    </source>
</evidence>
<accession>A0A1H2TUA8</accession>
<reference evidence="1 2" key="1">
    <citation type="submission" date="2016-10" db="EMBL/GenBank/DDBJ databases">
        <authorList>
            <person name="de Groot N.N."/>
        </authorList>
    </citation>
    <scope>NUCLEOTIDE SEQUENCE [LARGE SCALE GENOMIC DNA]</scope>
    <source>
        <strain evidence="1 2">DSM 17890</strain>
    </source>
</reference>
<keyword evidence="2" id="KW-1185">Reference proteome</keyword>
<evidence type="ECO:0000313" key="1">
    <source>
        <dbReference type="EMBL" id="SDW47533.1"/>
    </source>
</evidence>
<dbReference type="SUPFAM" id="SSF103515">
    <property type="entry name" value="Autotransporter"/>
    <property type="match status" value="1"/>
</dbReference>
<protein>
    <recommendedName>
        <fullName evidence="3">Autotransporter domain-containing protein</fullName>
    </recommendedName>
</protein>
<dbReference type="EMBL" id="FNMZ01000001">
    <property type="protein sequence ID" value="SDW47533.1"/>
    <property type="molecule type" value="Genomic_DNA"/>
</dbReference>
<name>A0A1H2TUA8_9RHOB</name>
<gene>
    <name evidence="1" type="ORF">SAMN05444336_1011122</name>
</gene>
<dbReference type="OrthoDB" id="7332429at2"/>
<dbReference type="STRING" id="356660.SAMN05444336_1011122"/>